<reference evidence="2 3" key="1">
    <citation type="submission" date="2017-12" db="EMBL/GenBank/DDBJ databases">
        <authorList>
            <consortium name="DOE Joint Genome Institute"/>
            <person name="Haridas S."/>
            <person name="Kjaerbolling I."/>
            <person name="Vesth T.C."/>
            <person name="Frisvad J.C."/>
            <person name="Nybo J.L."/>
            <person name="Theobald S."/>
            <person name="Kuo A."/>
            <person name="Bowyer P."/>
            <person name="Matsuda Y."/>
            <person name="Mondo S."/>
            <person name="Lyhne E.K."/>
            <person name="Kogle M.E."/>
            <person name="Clum A."/>
            <person name="Lipzen A."/>
            <person name="Salamov A."/>
            <person name="Ngan C.Y."/>
            <person name="Daum C."/>
            <person name="Chiniquy J."/>
            <person name="Barry K."/>
            <person name="LaButti K."/>
            <person name="Simmons B.A."/>
            <person name="Magnuson J.K."/>
            <person name="Mortensen U.H."/>
            <person name="Larsen T.O."/>
            <person name="Grigoriev I.V."/>
            <person name="Baker S.E."/>
            <person name="Andersen M.R."/>
            <person name="Nordberg H.P."/>
            <person name="Cantor M.N."/>
            <person name="Hua S.X."/>
        </authorList>
    </citation>
    <scope>NUCLEOTIDE SEQUENCE [LARGE SCALE GENOMIC DNA]</scope>
    <source>
        <strain evidence="2 3">CBS 102.13</strain>
    </source>
</reference>
<dbReference type="AlphaFoldDB" id="A0A2I2FEI6"/>
<gene>
    <name evidence="2" type="ORF">BDW47DRAFT_104099</name>
</gene>
<dbReference type="Proteomes" id="UP000234585">
    <property type="component" value="Unassembled WGS sequence"/>
</dbReference>
<keyword evidence="1" id="KW-0175">Coiled coil</keyword>
<evidence type="ECO:0000256" key="1">
    <source>
        <dbReference type="SAM" id="Coils"/>
    </source>
</evidence>
<dbReference type="GeneID" id="36519412"/>
<evidence type="ECO:0000313" key="2">
    <source>
        <dbReference type="EMBL" id="PLB39009.1"/>
    </source>
</evidence>
<sequence length="96" mass="10398">MSAPRNYKRLVLTGAVTAITIAGSLYGAGIKTGQEAGQQVQKKQEATLDERIATLQGIRENLSSKRLHVQKQLDDLDARVEDKKRKGLGGPKNGDP</sequence>
<dbReference type="EMBL" id="KZ559132">
    <property type="protein sequence ID" value="PLB39009.1"/>
    <property type="molecule type" value="Genomic_DNA"/>
</dbReference>
<name>A0A2I2FEI6_ASPCN</name>
<feature type="coiled-coil region" evidence="1">
    <location>
        <begin position="59"/>
        <end position="86"/>
    </location>
</feature>
<keyword evidence="3" id="KW-1185">Reference proteome</keyword>
<protein>
    <submittedName>
        <fullName evidence="2">Uncharacterized protein</fullName>
    </submittedName>
</protein>
<accession>A0A2I2FEI6</accession>
<proteinExistence type="predicted"/>
<dbReference type="OrthoDB" id="5428081at2759"/>
<organism evidence="2 3">
    <name type="scientific">Aspergillus candidus</name>
    <dbReference type="NCBI Taxonomy" id="41067"/>
    <lineage>
        <taxon>Eukaryota</taxon>
        <taxon>Fungi</taxon>
        <taxon>Dikarya</taxon>
        <taxon>Ascomycota</taxon>
        <taxon>Pezizomycotina</taxon>
        <taxon>Eurotiomycetes</taxon>
        <taxon>Eurotiomycetidae</taxon>
        <taxon>Eurotiales</taxon>
        <taxon>Aspergillaceae</taxon>
        <taxon>Aspergillus</taxon>
        <taxon>Aspergillus subgen. Circumdati</taxon>
    </lineage>
</organism>
<dbReference type="RefSeq" id="XP_024673021.1">
    <property type="nucleotide sequence ID" value="XM_024812252.1"/>
</dbReference>
<evidence type="ECO:0000313" key="3">
    <source>
        <dbReference type="Proteomes" id="UP000234585"/>
    </source>
</evidence>